<keyword evidence="1" id="KW-1133">Transmembrane helix</keyword>
<evidence type="ECO:0000259" key="2">
    <source>
        <dbReference type="Pfam" id="PF05232"/>
    </source>
</evidence>
<proteinExistence type="predicted"/>
<feature type="transmembrane region" description="Helical" evidence="1">
    <location>
        <begin position="85"/>
        <end position="106"/>
    </location>
</feature>
<dbReference type="EMBL" id="JBDIVE010000001">
    <property type="protein sequence ID" value="MEN3067075.1"/>
    <property type="molecule type" value="Genomic_DNA"/>
</dbReference>
<dbReference type="InterPro" id="IPR007896">
    <property type="entry name" value="BTP_bacteria"/>
</dbReference>
<feature type="domain" description="Chlorhexidine efflux transporter" evidence="2">
    <location>
        <begin position="12"/>
        <end position="73"/>
    </location>
</feature>
<reference evidence="3 4" key="1">
    <citation type="journal article" date="2018" name="Int. J. Syst. Evol. Microbiol.">
        <title>Uliginosibacterium sediminicola sp. nov., isolated from freshwater sediment.</title>
        <authorList>
            <person name="Hwang W.M."/>
            <person name="Kim S.M."/>
            <person name="Kang K."/>
            <person name="Ahn T.Y."/>
        </authorList>
    </citation>
    <scope>NUCLEOTIDE SEQUENCE [LARGE SCALE GENOMIC DNA]</scope>
    <source>
        <strain evidence="3 4">M1-21</strain>
    </source>
</reference>
<keyword evidence="4" id="KW-1185">Reference proteome</keyword>
<dbReference type="Pfam" id="PF05232">
    <property type="entry name" value="BTP"/>
    <property type="match status" value="2"/>
</dbReference>
<dbReference type="Proteomes" id="UP001410394">
    <property type="component" value="Unassembled WGS sequence"/>
</dbReference>
<organism evidence="3 4">
    <name type="scientific">Uliginosibacterium sediminicola</name>
    <dbReference type="NCBI Taxonomy" id="2024550"/>
    <lineage>
        <taxon>Bacteria</taxon>
        <taxon>Pseudomonadati</taxon>
        <taxon>Pseudomonadota</taxon>
        <taxon>Betaproteobacteria</taxon>
        <taxon>Rhodocyclales</taxon>
        <taxon>Zoogloeaceae</taxon>
        <taxon>Uliginosibacterium</taxon>
    </lineage>
</organism>
<name>A0ABU9YTQ7_9RHOO</name>
<evidence type="ECO:0000313" key="3">
    <source>
        <dbReference type="EMBL" id="MEN3067075.1"/>
    </source>
</evidence>
<evidence type="ECO:0000256" key="1">
    <source>
        <dbReference type="SAM" id="Phobius"/>
    </source>
</evidence>
<keyword evidence="1" id="KW-0812">Transmembrane</keyword>
<gene>
    <name evidence="3" type="ORF">ABDB84_01220</name>
</gene>
<feature type="transmembrane region" description="Helical" evidence="1">
    <location>
        <begin position="44"/>
        <end position="64"/>
    </location>
</feature>
<feature type="transmembrane region" description="Helical" evidence="1">
    <location>
        <begin position="112"/>
        <end position="136"/>
    </location>
</feature>
<accession>A0ABU9YTQ7</accession>
<sequence>MPIAKLAALSPRKRRIVQAMLYESLAVILVTPAVAWLFNHPLFSAMTLSALMSGIALAWNYSFNTAYEHWEARQAIKGRTLLRRLVHGAAFELGLMLFLIPLMAYWLDVSLLTAFIADIGIMIFFFFYTIAFTWLFDQLFGLPQSAHATREGARG</sequence>
<feature type="domain" description="Chlorhexidine efflux transporter" evidence="2">
    <location>
        <begin position="79"/>
        <end position="141"/>
    </location>
</feature>
<comment type="caution">
    <text evidence="3">The sequence shown here is derived from an EMBL/GenBank/DDBJ whole genome shotgun (WGS) entry which is preliminary data.</text>
</comment>
<dbReference type="InterPro" id="IPR058208">
    <property type="entry name" value="PACE"/>
</dbReference>
<protein>
    <submittedName>
        <fullName evidence="3">PACE efflux transporter</fullName>
    </submittedName>
</protein>
<dbReference type="NCBIfam" id="NF033664">
    <property type="entry name" value="PACE_transport"/>
    <property type="match status" value="1"/>
</dbReference>
<evidence type="ECO:0000313" key="4">
    <source>
        <dbReference type="Proteomes" id="UP001410394"/>
    </source>
</evidence>
<keyword evidence="1" id="KW-0472">Membrane</keyword>
<dbReference type="RefSeq" id="WP_345917843.1">
    <property type="nucleotide sequence ID" value="NZ_JBDIVE010000001.1"/>
</dbReference>
<feature type="transmembrane region" description="Helical" evidence="1">
    <location>
        <begin position="20"/>
        <end position="38"/>
    </location>
</feature>